<keyword evidence="7 11" id="KW-0547">Nucleotide-binding</keyword>
<dbReference type="InterPro" id="IPR021130">
    <property type="entry name" value="PRib-ATP_PPHydrolase-like"/>
</dbReference>
<evidence type="ECO:0000313" key="13">
    <source>
        <dbReference type="EMBL" id="MDR6336487.1"/>
    </source>
</evidence>
<dbReference type="NCBIfam" id="NF001613">
    <property type="entry name" value="PRK00400.1-5"/>
    <property type="match status" value="1"/>
</dbReference>
<name>A0A9W6CTS5_XANFL</name>
<organism evidence="12 14">
    <name type="scientific">Xanthobacter flavus</name>
    <dbReference type="NCBI Taxonomy" id="281"/>
    <lineage>
        <taxon>Bacteria</taxon>
        <taxon>Pseudomonadati</taxon>
        <taxon>Pseudomonadota</taxon>
        <taxon>Alphaproteobacteria</taxon>
        <taxon>Hyphomicrobiales</taxon>
        <taxon>Xanthobacteraceae</taxon>
        <taxon>Xanthobacter</taxon>
    </lineage>
</organism>
<evidence type="ECO:0000313" key="15">
    <source>
        <dbReference type="Proteomes" id="UP001245370"/>
    </source>
</evidence>
<proteinExistence type="inferred from homology"/>
<dbReference type="RefSeq" id="WP_024280445.1">
    <property type="nucleotide sequence ID" value="NZ_BSDO01000012.1"/>
</dbReference>
<evidence type="ECO:0000256" key="4">
    <source>
        <dbReference type="ARBA" id="ARBA00009392"/>
    </source>
</evidence>
<keyword evidence="9 11" id="KW-0067">ATP-binding</keyword>
<dbReference type="NCBIfam" id="TIGR03188">
    <property type="entry name" value="histidine_hisI"/>
    <property type="match status" value="1"/>
</dbReference>
<dbReference type="GO" id="GO:0004636">
    <property type="term" value="F:phosphoribosyl-ATP diphosphatase activity"/>
    <property type="evidence" value="ECO:0007669"/>
    <property type="project" value="UniProtKB-UniRule"/>
</dbReference>
<keyword evidence="15" id="KW-1185">Reference proteome</keyword>
<evidence type="ECO:0000256" key="1">
    <source>
        <dbReference type="ARBA" id="ARBA00001460"/>
    </source>
</evidence>
<comment type="similarity">
    <text evidence="4 11">Belongs to the PRA-PH family.</text>
</comment>
<dbReference type="SUPFAM" id="SSF101386">
    <property type="entry name" value="all-alpha NTP pyrophosphatases"/>
    <property type="match status" value="1"/>
</dbReference>
<comment type="pathway">
    <text evidence="3 11">Amino-acid biosynthesis; L-histidine biosynthesis; L-histidine from 5-phospho-alpha-D-ribose 1-diphosphate: step 2/9.</text>
</comment>
<accession>A0A9W6CTS5</accession>
<dbReference type="GO" id="GO:0005737">
    <property type="term" value="C:cytoplasm"/>
    <property type="evidence" value="ECO:0007669"/>
    <property type="project" value="UniProtKB-SubCell"/>
</dbReference>
<dbReference type="Proteomes" id="UP001144397">
    <property type="component" value="Unassembled WGS sequence"/>
</dbReference>
<dbReference type="PANTHER" id="PTHR42945:SF9">
    <property type="entry name" value="HISTIDINE BIOSYNTHESIS BIFUNCTIONAL PROTEIN HISIE"/>
    <property type="match status" value="1"/>
</dbReference>
<keyword evidence="10 11" id="KW-0368">Histidine biosynthesis</keyword>
<dbReference type="Proteomes" id="UP001245370">
    <property type="component" value="Unassembled WGS sequence"/>
</dbReference>
<evidence type="ECO:0000256" key="6">
    <source>
        <dbReference type="ARBA" id="ARBA00022605"/>
    </source>
</evidence>
<evidence type="ECO:0000313" key="14">
    <source>
        <dbReference type="Proteomes" id="UP001144397"/>
    </source>
</evidence>
<evidence type="ECO:0000256" key="3">
    <source>
        <dbReference type="ARBA" id="ARBA00005204"/>
    </source>
</evidence>
<keyword evidence="8 11" id="KW-0378">Hydrolase</keyword>
<comment type="caution">
    <text evidence="12">The sequence shown here is derived from an EMBL/GenBank/DDBJ whole genome shotgun (WGS) entry which is preliminary data.</text>
</comment>
<protein>
    <recommendedName>
        <fullName evidence="11">Phosphoribosyl-ATP pyrophosphatase</fullName>
        <shortName evidence="11">PRA-PH</shortName>
        <ecNumber evidence="11">3.6.1.31</ecNumber>
    </recommendedName>
</protein>
<dbReference type="AlphaFoldDB" id="A0A9W6CTS5"/>
<comment type="catalytic activity">
    <reaction evidence="1 11">
        <text>1-(5-phospho-beta-D-ribosyl)-ATP + H2O = 1-(5-phospho-beta-D-ribosyl)-5'-AMP + diphosphate + H(+)</text>
        <dbReference type="Rhea" id="RHEA:22828"/>
        <dbReference type="ChEBI" id="CHEBI:15377"/>
        <dbReference type="ChEBI" id="CHEBI:15378"/>
        <dbReference type="ChEBI" id="CHEBI:33019"/>
        <dbReference type="ChEBI" id="CHEBI:59457"/>
        <dbReference type="ChEBI" id="CHEBI:73183"/>
        <dbReference type="EC" id="3.6.1.31"/>
    </reaction>
</comment>
<dbReference type="EMBL" id="BSDO01000012">
    <property type="protein sequence ID" value="GLI25162.1"/>
    <property type="molecule type" value="Genomic_DNA"/>
</dbReference>
<evidence type="ECO:0000256" key="5">
    <source>
        <dbReference type="ARBA" id="ARBA00022490"/>
    </source>
</evidence>
<dbReference type="GeneID" id="95765606"/>
<dbReference type="CDD" id="cd11534">
    <property type="entry name" value="NTP-PPase_HisIE_like"/>
    <property type="match status" value="1"/>
</dbReference>
<dbReference type="GO" id="GO:0005524">
    <property type="term" value="F:ATP binding"/>
    <property type="evidence" value="ECO:0007669"/>
    <property type="project" value="UniProtKB-KW"/>
</dbReference>
<evidence type="ECO:0000256" key="7">
    <source>
        <dbReference type="ARBA" id="ARBA00022741"/>
    </source>
</evidence>
<dbReference type="EMBL" id="JAVDPY010000012">
    <property type="protein sequence ID" value="MDR6336487.1"/>
    <property type="molecule type" value="Genomic_DNA"/>
</dbReference>
<evidence type="ECO:0000256" key="10">
    <source>
        <dbReference type="ARBA" id="ARBA00023102"/>
    </source>
</evidence>
<reference evidence="12" key="1">
    <citation type="submission" date="2022-12" db="EMBL/GenBank/DDBJ databases">
        <title>Reference genome sequencing for broad-spectrum identification of bacterial and archaeal isolates by mass spectrometry.</title>
        <authorList>
            <person name="Sekiguchi Y."/>
            <person name="Tourlousse D.M."/>
        </authorList>
    </citation>
    <scope>NUCLEOTIDE SEQUENCE</scope>
    <source>
        <strain evidence="12">301</strain>
    </source>
</reference>
<dbReference type="PANTHER" id="PTHR42945">
    <property type="entry name" value="HISTIDINE BIOSYNTHESIS BIFUNCTIONAL PROTEIN"/>
    <property type="match status" value="1"/>
</dbReference>
<dbReference type="EC" id="3.6.1.31" evidence="11"/>
<dbReference type="GO" id="GO:0000105">
    <property type="term" value="P:L-histidine biosynthetic process"/>
    <property type="evidence" value="ECO:0007669"/>
    <property type="project" value="UniProtKB-UniRule"/>
</dbReference>
<evidence type="ECO:0000256" key="11">
    <source>
        <dbReference type="HAMAP-Rule" id="MF_01020"/>
    </source>
</evidence>
<keyword evidence="6 11" id="KW-0028">Amino-acid biosynthesis</keyword>
<sequence>MSDSFSLADLEAIVAARASADAGASYTRSLLDKGVAKCAQKLGEEAVETVIAAVSGSEKDLVGEASDLLYHLMVVLKARGVSLADIHAELARRTAQSGLAEKAARPTA</sequence>
<evidence type="ECO:0000256" key="9">
    <source>
        <dbReference type="ARBA" id="ARBA00022840"/>
    </source>
</evidence>
<reference evidence="13 15" key="2">
    <citation type="submission" date="2023-07" db="EMBL/GenBank/DDBJ databases">
        <title>Genomic Encyclopedia of Type Strains, Phase IV (KMG-IV): sequencing the most valuable type-strain genomes for metagenomic binning, comparative biology and taxonomic classification.</title>
        <authorList>
            <person name="Goeker M."/>
        </authorList>
    </citation>
    <scope>NUCLEOTIDE SEQUENCE [LARGE SCALE GENOMIC DNA]</scope>
    <source>
        <strain evidence="13 15">DSM 338</strain>
    </source>
</reference>
<dbReference type="Pfam" id="PF01503">
    <property type="entry name" value="PRA-PH"/>
    <property type="match status" value="1"/>
</dbReference>
<evidence type="ECO:0000256" key="2">
    <source>
        <dbReference type="ARBA" id="ARBA00004496"/>
    </source>
</evidence>
<comment type="subcellular location">
    <subcellularLocation>
        <location evidence="2 11">Cytoplasm</location>
    </subcellularLocation>
</comment>
<evidence type="ECO:0000313" key="12">
    <source>
        <dbReference type="EMBL" id="GLI25162.1"/>
    </source>
</evidence>
<evidence type="ECO:0000256" key="8">
    <source>
        <dbReference type="ARBA" id="ARBA00022801"/>
    </source>
</evidence>
<dbReference type="Gene3D" id="1.10.287.1080">
    <property type="entry name" value="MazG-like"/>
    <property type="match status" value="1"/>
</dbReference>
<dbReference type="InterPro" id="IPR008179">
    <property type="entry name" value="HisE"/>
</dbReference>
<keyword evidence="5 11" id="KW-0963">Cytoplasm</keyword>
<gene>
    <name evidence="11 12" type="primary">hisE</name>
    <name evidence="13" type="ORF">GGQ86_004988</name>
    <name evidence="12" type="ORF">XFLAVUS301_48360</name>
</gene>
<dbReference type="HAMAP" id="MF_01020">
    <property type="entry name" value="HisE"/>
    <property type="match status" value="1"/>
</dbReference>